<evidence type="ECO:0000256" key="1">
    <source>
        <dbReference type="SAM" id="SignalP"/>
    </source>
</evidence>
<organism evidence="2 3">
    <name type="scientific">Brachionus plicatilis</name>
    <name type="common">Marine rotifer</name>
    <name type="synonym">Brachionus muelleri</name>
    <dbReference type="NCBI Taxonomy" id="10195"/>
    <lineage>
        <taxon>Eukaryota</taxon>
        <taxon>Metazoa</taxon>
        <taxon>Spiralia</taxon>
        <taxon>Gnathifera</taxon>
        <taxon>Rotifera</taxon>
        <taxon>Eurotatoria</taxon>
        <taxon>Monogononta</taxon>
        <taxon>Pseudotrocha</taxon>
        <taxon>Ploima</taxon>
        <taxon>Brachionidae</taxon>
        <taxon>Brachionus</taxon>
    </lineage>
</organism>
<feature type="chain" id="PRO_5018003617" evidence="1">
    <location>
        <begin position="18"/>
        <end position="147"/>
    </location>
</feature>
<sequence>MLILKIVFSVLKYLSSPTLTPQAPSNKFCIIGSGIQKFKSVPQIVFSFMKNCQDLVVFKRLSKIVKSRAAKKVLIFKSIKKSILKVCKNKKFKNISHTSSSFIFLFLPTVSLTIGRLERLNSKYFFGGKKINYNLLSYEKKINHFFN</sequence>
<feature type="signal peptide" evidence="1">
    <location>
        <begin position="1"/>
        <end position="17"/>
    </location>
</feature>
<dbReference type="AlphaFoldDB" id="A0A3M7T5I1"/>
<keyword evidence="1" id="KW-0732">Signal</keyword>
<accession>A0A3M7T5I1</accession>
<name>A0A3M7T5I1_BRAPC</name>
<proteinExistence type="predicted"/>
<gene>
    <name evidence="2" type="ORF">BpHYR1_021713</name>
</gene>
<dbReference type="Proteomes" id="UP000276133">
    <property type="component" value="Unassembled WGS sequence"/>
</dbReference>
<evidence type="ECO:0000313" key="2">
    <source>
        <dbReference type="EMBL" id="RNA43343.1"/>
    </source>
</evidence>
<keyword evidence="3" id="KW-1185">Reference proteome</keyword>
<reference evidence="2 3" key="1">
    <citation type="journal article" date="2018" name="Sci. Rep.">
        <title>Genomic signatures of local adaptation to the degree of environmental predictability in rotifers.</title>
        <authorList>
            <person name="Franch-Gras L."/>
            <person name="Hahn C."/>
            <person name="Garcia-Roger E.M."/>
            <person name="Carmona M.J."/>
            <person name="Serra M."/>
            <person name="Gomez A."/>
        </authorList>
    </citation>
    <scope>NUCLEOTIDE SEQUENCE [LARGE SCALE GENOMIC DNA]</scope>
    <source>
        <strain evidence="2">HYR1</strain>
    </source>
</reference>
<protein>
    <submittedName>
        <fullName evidence="2">Uncharacterized protein</fullName>
    </submittedName>
</protein>
<comment type="caution">
    <text evidence="2">The sequence shown here is derived from an EMBL/GenBank/DDBJ whole genome shotgun (WGS) entry which is preliminary data.</text>
</comment>
<dbReference type="EMBL" id="REGN01000237">
    <property type="protein sequence ID" value="RNA43343.1"/>
    <property type="molecule type" value="Genomic_DNA"/>
</dbReference>
<evidence type="ECO:0000313" key="3">
    <source>
        <dbReference type="Proteomes" id="UP000276133"/>
    </source>
</evidence>